<dbReference type="InterPro" id="IPR014476">
    <property type="entry name" value="AHL15-29"/>
</dbReference>
<keyword evidence="3 5" id="KW-0238">DNA-binding</keyword>
<reference evidence="8 9" key="1">
    <citation type="submission" date="2024-11" db="EMBL/GenBank/DDBJ databases">
        <title>A near-complete genome assembly of Cinchona calisaya.</title>
        <authorList>
            <person name="Lian D.C."/>
            <person name="Zhao X.W."/>
            <person name="Wei L."/>
        </authorList>
    </citation>
    <scope>NUCLEOTIDE SEQUENCE [LARGE SCALE GENOMIC DNA]</scope>
    <source>
        <tissue evidence="8">Nenye</tissue>
    </source>
</reference>
<dbReference type="Gene3D" id="3.30.1330.80">
    <property type="entry name" value="Hypothetical protein, similar to alpha- acetolactate decarboxylase, domain 2"/>
    <property type="match status" value="1"/>
</dbReference>
<evidence type="ECO:0000256" key="5">
    <source>
        <dbReference type="PIRNR" id="PIRNR016021"/>
    </source>
</evidence>
<accession>A0ABD2ZNP3</accession>
<evidence type="ECO:0000256" key="3">
    <source>
        <dbReference type="ARBA" id="ARBA00023125"/>
    </source>
</evidence>
<dbReference type="FunFam" id="3.30.1330.80:FF:000001">
    <property type="entry name" value="AT-hook motif nuclear-localized protein"/>
    <property type="match status" value="1"/>
</dbReference>
<feature type="domain" description="PPC" evidence="7">
    <location>
        <begin position="93"/>
        <end position="232"/>
    </location>
</feature>
<dbReference type="PIRSF" id="PIRSF016021">
    <property type="entry name" value="ESCAROLA"/>
    <property type="match status" value="1"/>
</dbReference>
<evidence type="ECO:0000313" key="8">
    <source>
        <dbReference type="EMBL" id="KAL3520944.1"/>
    </source>
</evidence>
<dbReference type="SUPFAM" id="SSF117856">
    <property type="entry name" value="AF0104/ALDC/Ptd012-like"/>
    <property type="match status" value="1"/>
</dbReference>
<feature type="compositionally biased region" description="Gly residues" evidence="6">
    <location>
        <begin position="225"/>
        <end position="255"/>
    </location>
</feature>
<dbReference type="PANTHER" id="PTHR31100:SF8">
    <property type="entry name" value="AT-HOOK MOTIF NUCLEAR-LOCALIZED PROTEIN 19"/>
    <property type="match status" value="1"/>
</dbReference>
<dbReference type="CDD" id="cd11378">
    <property type="entry name" value="DUF296"/>
    <property type="match status" value="1"/>
</dbReference>
<evidence type="ECO:0000256" key="6">
    <source>
        <dbReference type="SAM" id="MobiDB-lite"/>
    </source>
</evidence>
<evidence type="ECO:0000259" key="7">
    <source>
        <dbReference type="PROSITE" id="PS51742"/>
    </source>
</evidence>
<feature type="region of interest" description="Disordered" evidence="6">
    <location>
        <begin position="220"/>
        <end position="272"/>
    </location>
</feature>
<proteinExistence type="predicted"/>
<dbReference type="PROSITE" id="PS51742">
    <property type="entry name" value="PPC"/>
    <property type="match status" value="1"/>
</dbReference>
<comment type="subcellular location">
    <subcellularLocation>
        <location evidence="1 5">Nucleus</location>
    </subcellularLocation>
</comment>
<dbReference type="AlphaFoldDB" id="A0ABD2ZNP3"/>
<keyword evidence="4 5" id="KW-0804">Transcription</keyword>
<organism evidence="8 9">
    <name type="scientific">Cinchona calisaya</name>
    <dbReference type="NCBI Taxonomy" id="153742"/>
    <lineage>
        <taxon>Eukaryota</taxon>
        <taxon>Viridiplantae</taxon>
        <taxon>Streptophyta</taxon>
        <taxon>Embryophyta</taxon>
        <taxon>Tracheophyta</taxon>
        <taxon>Spermatophyta</taxon>
        <taxon>Magnoliopsida</taxon>
        <taxon>eudicotyledons</taxon>
        <taxon>Gunneridae</taxon>
        <taxon>Pentapetalae</taxon>
        <taxon>asterids</taxon>
        <taxon>lamiids</taxon>
        <taxon>Gentianales</taxon>
        <taxon>Rubiaceae</taxon>
        <taxon>Cinchonoideae</taxon>
        <taxon>Cinchoneae</taxon>
        <taxon>Cinchona</taxon>
    </lineage>
</organism>
<dbReference type="EMBL" id="JBJUIK010000008">
    <property type="protein sequence ID" value="KAL3520944.1"/>
    <property type="molecule type" value="Genomic_DNA"/>
</dbReference>
<dbReference type="GO" id="GO:0003680">
    <property type="term" value="F:minor groove of adenine-thymine-rich DNA binding"/>
    <property type="evidence" value="ECO:0007669"/>
    <property type="project" value="UniProtKB-UniRule"/>
</dbReference>
<evidence type="ECO:0000256" key="4">
    <source>
        <dbReference type="ARBA" id="ARBA00023163"/>
    </source>
</evidence>
<evidence type="ECO:0000256" key="2">
    <source>
        <dbReference type="ARBA" id="ARBA00023015"/>
    </source>
</evidence>
<keyword evidence="2 5" id="KW-0805">Transcription regulation</keyword>
<comment type="function">
    <text evidence="5">Transcription factor that specifically binds AT-rich DNA sequences related to the nuclear matrix attachment regions (MARs).</text>
</comment>
<dbReference type="Proteomes" id="UP001630127">
    <property type="component" value="Unassembled WGS sequence"/>
</dbReference>
<sequence>MANRWWTGQVGLPGVETSSSTGGSPVLKKPDLGISMNDNSGGSGGRDDEDERENSTDEPKEGAIEVGTRRPRGRPPGSKNKPRPPIFVTRDSPNALRSHVMEVANGSDIAESIAQFARKRQRGVCVLSASGTVTNVTLRQPSAPGAVMALHGRFEILSLTGAFLPGPAPPGATGLTIYLAGGQGQVVGGSVVGPLLASGPVMVIASTFSNATYERLPIEEDEEGGSGAAQGQLGGNGSSPPLGSGGGVPQHGGLGDPSSMPPVYNLPPNLMPNGGQLNHEAFAWAHGRPPY</sequence>
<dbReference type="GO" id="GO:0005634">
    <property type="term" value="C:nucleus"/>
    <property type="evidence" value="ECO:0007669"/>
    <property type="project" value="UniProtKB-SubCell"/>
</dbReference>
<evidence type="ECO:0000313" key="9">
    <source>
        <dbReference type="Proteomes" id="UP001630127"/>
    </source>
</evidence>
<dbReference type="Pfam" id="PF03479">
    <property type="entry name" value="PCC"/>
    <property type="match status" value="1"/>
</dbReference>
<comment type="caution">
    <text evidence="8">The sequence shown here is derived from an EMBL/GenBank/DDBJ whole genome shotgun (WGS) entry which is preliminary data.</text>
</comment>
<name>A0ABD2ZNP3_9GENT</name>
<evidence type="ECO:0000256" key="1">
    <source>
        <dbReference type="ARBA" id="ARBA00004123"/>
    </source>
</evidence>
<gene>
    <name evidence="8" type="ORF">ACH5RR_019093</name>
</gene>
<dbReference type="InterPro" id="IPR005175">
    <property type="entry name" value="PPC_dom"/>
</dbReference>
<feature type="region of interest" description="Disordered" evidence="6">
    <location>
        <begin position="1"/>
        <end position="94"/>
    </location>
</feature>
<keyword evidence="5" id="KW-0539">Nucleus</keyword>
<dbReference type="PANTHER" id="PTHR31100">
    <property type="entry name" value="AT-HOOK MOTIF NUCLEAR-LOCALIZED PROTEIN 15"/>
    <property type="match status" value="1"/>
</dbReference>
<feature type="compositionally biased region" description="Basic and acidic residues" evidence="6">
    <location>
        <begin position="53"/>
        <end position="63"/>
    </location>
</feature>
<protein>
    <recommendedName>
        <fullName evidence="5">AT-hook motif nuclear-localized protein</fullName>
    </recommendedName>
</protein>
<keyword evidence="9" id="KW-1185">Reference proteome</keyword>